<dbReference type="InterPro" id="IPR050266">
    <property type="entry name" value="AB_hydrolase_sf"/>
</dbReference>
<dbReference type="PANTHER" id="PTHR43798">
    <property type="entry name" value="MONOACYLGLYCEROL LIPASE"/>
    <property type="match status" value="1"/>
</dbReference>
<sequence length="279" mass="31498">MDCTIGDLKIHYAEHGSGTPVLLLHGYSLDHRMMTACMEPVFAERPDYHRIYPDLPGMGLTPAQPWIQNSDDMLKAILSFIDTVIPDRPFLVVGESYGGYLAQGIAAKKEEQVMGLALICPMVIPDASRRTLPDPTVLHRDERLLSELESTAAPEAVEDFKQIAVIQDRSHWERFDREILAGSRLADADLLQRVKSNYGFSHDLNRELEKSFTGPTLILAGRQDAAVGYQDQWVLNQRYPRASFAVLDRAGHNLHIEQSRLFEALVTEWLDRVEEGRSD</sequence>
<protein>
    <submittedName>
        <fullName evidence="2">Pimeloyl-ACP methyl ester carboxylesterase</fullName>
    </submittedName>
</protein>
<keyword evidence="3" id="KW-1185">Reference proteome</keyword>
<feature type="domain" description="AB hydrolase-1" evidence="1">
    <location>
        <begin position="21"/>
        <end position="262"/>
    </location>
</feature>
<gene>
    <name evidence="2" type="ORF">SAMN05421790_108153</name>
</gene>
<dbReference type="RefSeq" id="WP_076525581.1">
    <property type="nucleotide sequence ID" value="NZ_CP048103.1"/>
</dbReference>
<dbReference type="PRINTS" id="PR00111">
    <property type="entry name" value="ABHYDROLASE"/>
</dbReference>
<evidence type="ECO:0000259" key="1">
    <source>
        <dbReference type="Pfam" id="PF12697"/>
    </source>
</evidence>
<name>A0A1N7NE62_9BACL</name>
<dbReference type="PANTHER" id="PTHR43798:SF6">
    <property type="entry name" value="HYDROLASE, PUTATIVE (AFU_ORTHOLOGUE AFUA_4G13070)-RELATED"/>
    <property type="match status" value="1"/>
</dbReference>
<dbReference type="Proteomes" id="UP000186795">
    <property type="component" value="Unassembled WGS sequence"/>
</dbReference>
<evidence type="ECO:0000313" key="2">
    <source>
        <dbReference type="EMBL" id="SIS96521.1"/>
    </source>
</evidence>
<organism evidence="2 3">
    <name type="scientific">Kroppenstedtia eburnea</name>
    <dbReference type="NCBI Taxonomy" id="714067"/>
    <lineage>
        <taxon>Bacteria</taxon>
        <taxon>Bacillati</taxon>
        <taxon>Bacillota</taxon>
        <taxon>Bacilli</taxon>
        <taxon>Bacillales</taxon>
        <taxon>Thermoactinomycetaceae</taxon>
        <taxon>Kroppenstedtia</taxon>
    </lineage>
</organism>
<dbReference type="InterPro" id="IPR029058">
    <property type="entry name" value="AB_hydrolase_fold"/>
</dbReference>
<dbReference type="PROSITE" id="PS00131">
    <property type="entry name" value="CARBOXYPEPT_SER_SER"/>
    <property type="match status" value="1"/>
</dbReference>
<dbReference type="InterPro" id="IPR018202">
    <property type="entry name" value="Ser_caboxypep_ser_AS"/>
</dbReference>
<dbReference type="Gene3D" id="3.40.50.1820">
    <property type="entry name" value="alpha/beta hydrolase"/>
    <property type="match status" value="1"/>
</dbReference>
<dbReference type="SUPFAM" id="SSF53474">
    <property type="entry name" value="alpha/beta-Hydrolases"/>
    <property type="match status" value="1"/>
</dbReference>
<accession>A0A1N7NE62</accession>
<dbReference type="EMBL" id="FTOD01000008">
    <property type="protein sequence ID" value="SIS96521.1"/>
    <property type="molecule type" value="Genomic_DNA"/>
</dbReference>
<reference evidence="3" key="1">
    <citation type="submission" date="2017-01" db="EMBL/GenBank/DDBJ databases">
        <authorList>
            <person name="Varghese N."/>
            <person name="Submissions S."/>
        </authorList>
    </citation>
    <scope>NUCLEOTIDE SEQUENCE [LARGE SCALE GENOMIC DNA]</scope>
    <source>
        <strain evidence="3">DSM 45196</strain>
    </source>
</reference>
<dbReference type="Pfam" id="PF12697">
    <property type="entry name" value="Abhydrolase_6"/>
    <property type="match status" value="1"/>
</dbReference>
<dbReference type="InterPro" id="IPR000073">
    <property type="entry name" value="AB_hydrolase_1"/>
</dbReference>
<dbReference type="GO" id="GO:0004185">
    <property type="term" value="F:serine-type carboxypeptidase activity"/>
    <property type="evidence" value="ECO:0007669"/>
    <property type="project" value="InterPro"/>
</dbReference>
<proteinExistence type="predicted"/>
<evidence type="ECO:0000313" key="3">
    <source>
        <dbReference type="Proteomes" id="UP000186795"/>
    </source>
</evidence>
<dbReference type="AlphaFoldDB" id="A0A1N7NE62"/>